<feature type="domain" description="GGDEF" evidence="2">
    <location>
        <begin position="155"/>
        <end position="290"/>
    </location>
</feature>
<dbReference type="SUPFAM" id="SSF141868">
    <property type="entry name" value="EAL domain-like"/>
    <property type="match status" value="1"/>
</dbReference>
<dbReference type="InterPro" id="IPR001633">
    <property type="entry name" value="EAL_dom"/>
</dbReference>
<dbReference type="SMART" id="SM00267">
    <property type="entry name" value="GGDEF"/>
    <property type="match status" value="1"/>
</dbReference>
<dbReference type="SUPFAM" id="SSF55785">
    <property type="entry name" value="PYP-like sensor domain (PAS domain)"/>
    <property type="match status" value="1"/>
</dbReference>
<dbReference type="PROSITE" id="PS50883">
    <property type="entry name" value="EAL"/>
    <property type="match status" value="1"/>
</dbReference>
<keyword evidence="4" id="KW-1185">Reference proteome</keyword>
<dbReference type="InterPro" id="IPR035919">
    <property type="entry name" value="EAL_sf"/>
</dbReference>
<dbReference type="InterPro" id="IPR043128">
    <property type="entry name" value="Rev_trsase/Diguanyl_cyclase"/>
</dbReference>
<dbReference type="PANTHER" id="PTHR44757">
    <property type="entry name" value="DIGUANYLATE CYCLASE DGCP"/>
    <property type="match status" value="1"/>
</dbReference>
<organism evidence="3 4">
    <name type="scientific">Blastococcus brunescens</name>
    <dbReference type="NCBI Taxonomy" id="1564165"/>
    <lineage>
        <taxon>Bacteria</taxon>
        <taxon>Bacillati</taxon>
        <taxon>Actinomycetota</taxon>
        <taxon>Actinomycetes</taxon>
        <taxon>Geodermatophilales</taxon>
        <taxon>Geodermatophilaceae</taxon>
        <taxon>Blastococcus</taxon>
    </lineage>
</organism>
<evidence type="ECO:0000313" key="3">
    <source>
        <dbReference type="EMBL" id="WRL65022.1"/>
    </source>
</evidence>
<gene>
    <name evidence="3" type="ORF">U6N30_04745</name>
</gene>
<dbReference type="CDD" id="cd01949">
    <property type="entry name" value="GGDEF"/>
    <property type="match status" value="1"/>
</dbReference>
<proteinExistence type="predicted"/>
<dbReference type="CDD" id="cd01948">
    <property type="entry name" value="EAL"/>
    <property type="match status" value="1"/>
</dbReference>
<dbReference type="SMART" id="SM00052">
    <property type="entry name" value="EAL"/>
    <property type="match status" value="1"/>
</dbReference>
<dbReference type="Pfam" id="PF00563">
    <property type="entry name" value="EAL"/>
    <property type="match status" value="1"/>
</dbReference>
<accession>A0ABZ1B2H6</accession>
<dbReference type="InterPro" id="IPR029787">
    <property type="entry name" value="Nucleotide_cyclase"/>
</dbReference>
<dbReference type="SUPFAM" id="SSF55073">
    <property type="entry name" value="Nucleotide cyclase"/>
    <property type="match status" value="1"/>
</dbReference>
<dbReference type="EMBL" id="CP141261">
    <property type="protein sequence ID" value="WRL65022.1"/>
    <property type="molecule type" value="Genomic_DNA"/>
</dbReference>
<dbReference type="InterPro" id="IPR035965">
    <property type="entry name" value="PAS-like_dom_sf"/>
</dbReference>
<dbReference type="InterPro" id="IPR000160">
    <property type="entry name" value="GGDEF_dom"/>
</dbReference>
<evidence type="ECO:0000259" key="2">
    <source>
        <dbReference type="PROSITE" id="PS50887"/>
    </source>
</evidence>
<dbReference type="PROSITE" id="PS50887">
    <property type="entry name" value="GGDEF"/>
    <property type="match status" value="1"/>
</dbReference>
<dbReference type="Pfam" id="PF00990">
    <property type="entry name" value="GGDEF"/>
    <property type="match status" value="1"/>
</dbReference>
<sequence length="578" mass="62151">MAAVLDALPSPTVLIDEDGTVLLTNSAWVHVAEMIDDGLLVGVGGNYFQMALDMKDDATNRTLIAKLNQLSRGERTSVSSDYALPHSDGVTWFHLQASRVGDGGRVVVTHTDVTSRVRAERASSWRARHDHLTELPNRVHLHDLIDAELKRPDRPAVAVLFLDVDGFKDVNDSLGHDIGDELLRELAGRLMASTRAEDTVGRLGGDEFVVLCRDCDGDGAEVLARRFQNTFEQPFELDGRSVRLSASIGIAGVGRSDRQPVRSTDLVRDADLAMYAAKAAGRNRVRHFSPDLRSAVQQKMQLAAELRDAIESDQLVLHYQPVMHVPTGNCSGVEALVRWQHPERGLLPPSEFVTLAEKHDLIVPLTRWVLATATRQVAAWDAAGLPLVIGVNISAHHFTTGTLVQDVADALACSGLPPERLVLELTETSVAEDPKRAAAQFAELRISGVEVSIDDFGRGFSSLSQLISLPVGVLKIDRSLVAGANGRASESAAAIAAVVGLADAFGMRTLAEGVETQEQLAVAAELGCTFAQGYGIARPMPAHDLATWMVRRAAGRPPQPLLTAAAETAGVRSPAPRV</sequence>
<dbReference type="Gene3D" id="3.30.450.20">
    <property type="entry name" value="PAS domain"/>
    <property type="match status" value="1"/>
</dbReference>
<dbReference type="Gene3D" id="3.20.20.450">
    <property type="entry name" value="EAL domain"/>
    <property type="match status" value="1"/>
</dbReference>
<protein>
    <submittedName>
        <fullName evidence="3">EAL domain-containing protein</fullName>
    </submittedName>
</protein>
<evidence type="ECO:0000313" key="4">
    <source>
        <dbReference type="Proteomes" id="UP001324287"/>
    </source>
</evidence>
<name>A0ABZ1B2H6_9ACTN</name>
<dbReference type="Gene3D" id="3.30.70.270">
    <property type="match status" value="1"/>
</dbReference>
<reference evidence="3 4" key="1">
    <citation type="submission" date="2023-12" db="EMBL/GenBank/DDBJ databases">
        <title>Blastococcus brunescens sp. nov., an actonobacterium isolated from sandstone collected in sahara desert.</title>
        <authorList>
            <person name="Gtari M."/>
            <person name="Ghodhbane F."/>
        </authorList>
    </citation>
    <scope>NUCLEOTIDE SEQUENCE [LARGE SCALE GENOMIC DNA]</scope>
    <source>
        <strain evidence="3 4">BMG 8361</strain>
    </source>
</reference>
<dbReference type="NCBIfam" id="TIGR00254">
    <property type="entry name" value="GGDEF"/>
    <property type="match status" value="1"/>
</dbReference>
<dbReference type="InterPro" id="IPR052155">
    <property type="entry name" value="Biofilm_reg_signaling"/>
</dbReference>
<dbReference type="PANTHER" id="PTHR44757:SF2">
    <property type="entry name" value="BIOFILM ARCHITECTURE MAINTENANCE PROTEIN MBAA"/>
    <property type="match status" value="1"/>
</dbReference>
<dbReference type="Proteomes" id="UP001324287">
    <property type="component" value="Chromosome"/>
</dbReference>
<dbReference type="RefSeq" id="WP_324276346.1">
    <property type="nucleotide sequence ID" value="NZ_CP141261.1"/>
</dbReference>
<feature type="domain" description="EAL" evidence="1">
    <location>
        <begin position="299"/>
        <end position="553"/>
    </location>
</feature>
<evidence type="ECO:0000259" key="1">
    <source>
        <dbReference type="PROSITE" id="PS50883"/>
    </source>
</evidence>